<evidence type="ECO:0000313" key="4">
    <source>
        <dbReference type="Proteomes" id="UP000006727"/>
    </source>
</evidence>
<name>A0A2K1JE76_PHYPA</name>
<dbReference type="EMBL" id="ABEU02000015">
    <property type="protein sequence ID" value="PNR39832.1"/>
    <property type="molecule type" value="Genomic_DNA"/>
</dbReference>
<dbReference type="Proteomes" id="UP000006727">
    <property type="component" value="Chromosome 15"/>
</dbReference>
<keyword evidence="1" id="KW-0472">Membrane</keyword>
<proteinExistence type="predicted"/>
<dbReference type="Gramene" id="Pp3c15_22839V3.1">
    <property type="protein sequence ID" value="PAC:32928175.CDS.1"/>
    <property type="gene ID" value="Pp3c15_22839"/>
</dbReference>
<reference evidence="2 4" key="2">
    <citation type="journal article" date="2018" name="Plant J.">
        <title>The Physcomitrella patens chromosome-scale assembly reveals moss genome structure and evolution.</title>
        <authorList>
            <person name="Lang D."/>
            <person name="Ullrich K.K."/>
            <person name="Murat F."/>
            <person name="Fuchs J."/>
            <person name="Jenkins J."/>
            <person name="Haas F.B."/>
            <person name="Piednoel M."/>
            <person name="Gundlach H."/>
            <person name="Van Bel M."/>
            <person name="Meyberg R."/>
            <person name="Vives C."/>
            <person name="Morata J."/>
            <person name="Symeonidi A."/>
            <person name="Hiss M."/>
            <person name="Muchero W."/>
            <person name="Kamisugi Y."/>
            <person name="Saleh O."/>
            <person name="Blanc G."/>
            <person name="Decker E.L."/>
            <person name="van Gessel N."/>
            <person name="Grimwood J."/>
            <person name="Hayes R.D."/>
            <person name="Graham S.W."/>
            <person name="Gunter L.E."/>
            <person name="McDaniel S.F."/>
            <person name="Hoernstein S.N.W."/>
            <person name="Larsson A."/>
            <person name="Li F.W."/>
            <person name="Perroud P.F."/>
            <person name="Phillips J."/>
            <person name="Ranjan P."/>
            <person name="Rokshar D.S."/>
            <person name="Rothfels C.J."/>
            <person name="Schneider L."/>
            <person name="Shu S."/>
            <person name="Stevenson D.W."/>
            <person name="Thummler F."/>
            <person name="Tillich M."/>
            <person name="Villarreal Aguilar J.C."/>
            <person name="Widiez T."/>
            <person name="Wong G.K."/>
            <person name="Wymore A."/>
            <person name="Zhang Y."/>
            <person name="Zimmer A.D."/>
            <person name="Quatrano R.S."/>
            <person name="Mayer K.F.X."/>
            <person name="Goodstein D."/>
            <person name="Casacuberta J.M."/>
            <person name="Vandepoele K."/>
            <person name="Reski R."/>
            <person name="Cuming A.C."/>
            <person name="Tuskan G.A."/>
            <person name="Maumus F."/>
            <person name="Salse J."/>
            <person name="Schmutz J."/>
            <person name="Rensing S.A."/>
        </authorList>
    </citation>
    <scope>NUCLEOTIDE SEQUENCE [LARGE SCALE GENOMIC DNA]</scope>
    <source>
        <strain evidence="3 4">cv. Gransden 2004</strain>
    </source>
</reference>
<keyword evidence="1" id="KW-1133">Transmembrane helix</keyword>
<gene>
    <name evidence="2" type="ORF">PHYPA_020112</name>
</gene>
<protein>
    <submittedName>
        <fullName evidence="2 3">Uncharacterized protein</fullName>
    </submittedName>
</protein>
<dbReference type="AlphaFoldDB" id="A0A2K1JE76"/>
<keyword evidence="4" id="KW-1185">Reference proteome</keyword>
<accession>A0A2K1JE76</accession>
<sequence>MPFDPSLCPPFPSQIGMCLICAFYLLTWLSLSTHFRCAFSRRDETRRDSSPPSQLEQGQPSSIISIVSVSAGRFTNFPPISACTKATNMQ</sequence>
<evidence type="ECO:0000256" key="1">
    <source>
        <dbReference type="SAM" id="Phobius"/>
    </source>
</evidence>
<reference evidence="3" key="3">
    <citation type="submission" date="2020-12" db="UniProtKB">
        <authorList>
            <consortium name="EnsemblPlants"/>
        </authorList>
    </citation>
    <scope>IDENTIFICATION</scope>
</reference>
<dbReference type="InParanoid" id="A0A2K1JE76"/>
<reference evidence="2 4" key="1">
    <citation type="journal article" date="2008" name="Science">
        <title>The Physcomitrella genome reveals evolutionary insights into the conquest of land by plants.</title>
        <authorList>
            <person name="Rensing S."/>
            <person name="Lang D."/>
            <person name="Zimmer A."/>
            <person name="Terry A."/>
            <person name="Salamov A."/>
            <person name="Shapiro H."/>
            <person name="Nishiyama T."/>
            <person name="Perroud P.-F."/>
            <person name="Lindquist E."/>
            <person name="Kamisugi Y."/>
            <person name="Tanahashi T."/>
            <person name="Sakakibara K."/>
            <person name="Fujita T."/>
            <person name="Oishi K."/>
            <person name="Shin-I T."/>
            <person name="Kuroki Y."/>
            <person name="Toyoda A."/>
            <person name="Suzuki Y."/>
            <person name="Hashimoto A."/>
            <person name="Yamaguchi K."/>
            <person name="Sugano A."/>
            <person name="Kohara Y."/>
            <person name="Fujiyama A."/>
            <person name="Anterola A."/>
            <person name="Aoki S."/>
            <person name="Ashton N."/>
            <person name="Barbazuk W.B."/>
            <person name="Barker E."/>
            <person name="Bennetzen J."/>
            <person name="Bezanilla M."/>
            <person name="Blankenship R."/>
            <person name="Cho S.H."/>
            <person name="Dutcher S."/>
            <person name="Estelle M."/>
            <person name="Fawcett J.A."/>
            <person name="Gundlach H."/>
            <person name="Hanada K."/>
            <person name="Heyl A."/>
            <person name="Hicks K.A."/>
            <person name="Hugh J."/>
            <person name="Lohr M."/>
            <person name="Mayer K."/>
            <person name="Melkozernov A."/>
            <person name="Murata T."/>
            <person name="Nelson D."/>
            <person name="Pils B."/>
            <person name="Prigge M."/>
            <person name="Reiss B."/>
            <person name="Renner T."/>
            <person name="Rombauts S."/>
            <person name="Rushton P."/>
            <person name="Sanderfoot A."/>
            <person name="Schween G."/>
            <person name="Shiu S.-H."/>
            <person name="Stueber K."/>
            <person name="Theodoulou F.L."/>
            <person name="Tu H."/>
            <person name="Van de Peer Y."/>
            <person name="Verrier P.J."/>
            <person name="Waters E."/>
            <person name="Wood A."/>
            <person name="Yang L."/>
            <person name="Cove D."/>
            <person name="Cuming A."/>
            <person name="Hasebe M."/>
            <person name="Lucas S."/>
            <person name="Mishler D.B."/>
            <person name="Reski R."/>
            <person name="Grigoriev I."/>
            <person name="Quatrano R.S."/>
            <person name="Boore J.L."/>
        </authorList>
    </citation>
    <scope>NUCLEOTIDE SEQUENCE [LARGE SCALE GENOMIC DNA]</scope>
    <source>
        <strain evidence="3 4">cv. Gransden 2004</strain>
    </source>
</reference>
<feature type="transmembrane region" description="Helical" evidence="1">
    <location>
        <begin position="12"/>
        <end position="31"/>
    </location>
</feature>
<keyword evidence="1" id="KW-0812">Transmembrane</keyword>
<dbReference type="EnsemblPlants" id="Pp3c15_22839V3.1">
    <property type="protein sequence ID" value="PAC:32928175.CDS.1"/>
    <property type="gene ID" value="Pp3c15_22839"/>
</dbReference>
<evidence type="ECO:0000313" key="3">
    <source>
        <dbReference type="EnsemblPlants" id="PAC:32928175.CDS.1"/>
    </source>
</evidence>
<evidence type="ECO:0000313" key="2">
    <source>
        <dbReference type="EMBL" id="PNR39832.1"/>
    </source>
</evidence>
<organism evidence="2">
    <name type="scientific">Physcomitrium patens</name>
    <name type="common">Spreading-leaved earth moss</name>
    <name type="synonym">Physcomitrella patens</name>
    <dbReference type="NCBI Taxonomy" id="3218"/>
    <lineage>
        <taxon>Eukaryota</taxon>
        <taxon>Viridiplantae</taxon>
        <taxon>Streptophyta</taxon>
        <taxon>Embryophyta</taxon>
        <taxon>Bryophyta</taxon>
        <taxon>Bryophytina</taxon>
        <taxon>Bryopsida</taxon>
        <taxon>Funariidae</taxon>
        <taxon>Funariales</taxon>
        <taxon>Funariaceae</taxon>
        <taxon>Physcomitrium</taxon>
    </lineage>
</organism>